<evidence type="ECO:0000259" key="4">
    <source>
        <dbReference type="SMART" id="SM00244"/>
    </source>
</evidence>
<feature type="transmembrane region" description="Helical" evidence="3">
    <location>
        <begin position="24"/>
        <end position="54"/>
    </location>
</feature>
<keyword evidence="3" id="KW-0812">Transmembrane</keyword>
<proteinExistence type="inferred from homology"/>
<dbReference type="InterPro" id="IPR043202">
    <property type="entry name" value="Band-7_stomatin-like"/>
</dbReference>
<dbReference type="PRINTS" id="PR00721">
    <property type="entry name" value="STOMATIN"/>
</dbReference>
<dbReference type="Proteomes" id="UP001156882">
    <property type="component" value="Unassembled WGS sequence"/>
</dbReference>
<evidence type="ECO:0000313" key="6">
    <source>
        <dbReference type="Proteomes" id="UP001156882"/>
    </source>
</evidence>
<comment type="caution">
    <text evidence="5">The sequence shown here is derived from an EMBL/GenBank/DDBJ whole genome shotgun (WGS) entry which is preliminary data.</text>
</comment>
<dbReference type="SMART" id="SM00244">
    <property type="entry name" value="PHB"/>
    <property type="match status" value="1"/>
</dbReference>
<dbReference type="SUPFAM" id="SSF117892">
    <property type="entry name" value="Band 7/SPFH domain"/>
    <property type="match status" value="1"/>
</dbReference>
<organism evidence="5 6">
    <name type="scientific">Labrys miyagiensis</name>
    <dbReference type="NCBI Taxonomy" id="346912"/>
    <lineage>
        <taxon>Bacteria</taxon>
        <taxon>Pseudomonadati</taxon>
        <taxon>Pseudomonadota</taxon>
        <taxon>Alphaproteobacteria</taxon>
        <taxon>Hyphomicrobiales</taxon>
        <taxon>Xanthobacteraceae</taxon>
        <taxon>Labrys</taxon>
    </lineage>
</organism>
<feature type="domain" description="Band 7" evidence="4">
    <location>
        <begin position="75"/>
        <end position="233"/>
    </location>
</feature>
<dbReference type="Gene3D" id="6.10.250.2090">
    <property type="match status" value="1"/>
</dbReference>
<dbReference type="PANTHER" id="PTHR10264">
    <property type="entry name" value="BAND 7 PROTEIN-RELATED"/>
    <property type="match status" value="1"/>
</dbReference>
<keyword evidence="6" id="KW-1185">Reference proteome</keyword>
<dbReference type="InterPro" id="IPR001107">
    <property type="entry name" value="Band_7"/>
</dbReference>
<name>A0ABQ6CQB8_9HYPH</name>
<keyword evidence="3" id="KW-1133">Transmembrane helix</keyword>
<dbReference type="Pfam" id="PF01145">
    <property type="entry name" value="Band_7"/>
    <property type="match status" value="1"/>
</dbReference>
<dbReference type="Gene3D" id="3.30.479.30">
    <property type="entry name" value="Band 7 domain"/>
    <property type="match status" value="1"/>
</dbReference>
<evidence type="ECO:0000256" key="2">
    <source>
        <dbReference type="ARBA" id="ARBA00008164"/>
    </source>
</evidence>
<keyword evidence="3" id="KW-0472">Membrane</keyword>
<gene>
    <name evidence="5" type="ORF">GCM10007874_55360</name>
</gene>
<evidence type="ECO:0000313" key="5">
    <source>
        <dbReference type="EMBL" id="GLS22518.1"/>
    </source>
</evidence>
<sequence length="320" mass="34630">MIGLLFNRAPLIAISKARLRPRPAMLGIALLGALVMNPITLFATFLLALIGAGFVYLGQYWLAGLFFVLALLVAASLKMANTWQKFVVLRAGNLLGVYGPGLFLIIPVIDNVVAVIDERIQTTAFNAEQALTRDTVPVNVDAIIFWHVHDARQAALEITHYREAIDRVAQTSLREMIGSSMLSSLLSERKAADEHLRDVIAAKTAKWGITVMSVEIRDVAIPVALQDAMSRQAQAEREKQARVILGSAEAEVAGKFVEAAQTYAGHPAALQLRAMNIIYETTKERGATILIPTPMVDSLNPASSLVLASQGQPNPLKSAA</sequence>
<accession>A0ABQ6CQB8</accession>
<reference evidence="6" key="1">
    <citation type="journal article" date="2019" name="Int. J. Syst. Evol. Microbiol.">
        <title>The Global Catalogue of Microorganisms (GCM) 10K type strain sequencing project: providing services to taxonomists for standard genome sequencing and annotation.</title>
        <authorList>
            <consortium name="The Broad Institute Genomics Platform"/>
            <consortium name="The Broad Institute Genome Sequencing Center for Infectious Disease"/>
            <person name="Wu L."/>
            <person name="Ma J."/>
        </authorList>
    </citation>
    <scope>NUCLEOTIDE SEQUENCE [LARGE SCALE GENOMIC DNA]</scope>
    <source>
        <strain evidence="6">NBRC 101365</strain>
    </source>
</reference>
<dbReference type="InterPro" id="IPR001972">
    <property type="entry name" value="Stomatin_HflK_fam"/>
</dbReference>
<evidence type="ECO:0000256" key="3">
    <source>
        <dbReference type="SAM" id="Phobius"/>
    </source>
</evidence>
<feature type="transmembrane region" description="Helical" evidence="3">
    <location>
        <begin position="60"/>
        <end position="80"/>
    </location>
</feature>
<comment type="subcellular location">
    <subcellularLocation>
        <location evidence="1">Membrane</location>
        <topology evidence="1">Single-pass membrane protein</topology>
    </subcellularLocation>
</comment>
<feature type="transmembrane region" description="Helical" evidence="3">
    <location>
        <begin position="87"/>
        <end position="109"/>
    </location>
</feature>
<dbReference type="InterPro" id="IPR036013">
    <property type="entry name" value="Band_7/SPFH_dom_sf"/>
</dbReference>
<dbReference type="EMBL" id="BSPC01000063">
    <property type="protein sequence ID" value="GLS22518.1"/>
    <property type="molecule type" value="Genomic_DNA"/>
</dbReference>
<evidence type="ECO:0000256" key="1">
    <source>
        <dbReference type="ARBA" id="ARBA00004167"/>
    </source>
</evidence>
<comment type="similarity">
    <text evidence="2">Belongs to the band 7/mec-2 family.</text>
</comment>
<protein>
    <recommendedName>
        <fullName evidence="4">Band 7 domain-containing protein</fullName>
    </recommendedName>
</protein>
<dbReference type="CDD" id="cd13775">
    <property type="entry name" value="SPFH_eoslipins_u3"/>
    <property type="match status" value="1"/>
</dbReference>
<dbReference type="PANTHER" id="PTHR10264:SF19">
    <property type="entry name" value="AT06885P-RELATED"/>
    <property type="match status" value="1"/>
</dbReference>